<sequence>MSVLHSDSYDLVVVGAGPAGIAAAAAAAAAGASTLLLDENAGPGGQVWRGLTTTPLTNREMLGKDYWDGEAELGKLRASGAEVIHRATVWSIDPSLQVGVSHGGSSRIVQARKIVVATGAMERPFPIPGWTLPGVMTAGAAQTMLKSSGLVPSEPTVIAGQGPLFWLLAGQILRMGGRIDVMLDTTPKGQLAAALPKAFGFLTTPYFRKGLKMLAEVRSKVRIVKHVTRIEAHGEGQLDRVTWETAGGKRGEMASRLLLLHQGVVPNVNLAMSVGAAHDWDKQQLCWRPRLDEDGQSTVPGLYIAGDGAGIGGVGVALARGRVAAHAALTAMGRKAPASGLSAARAELAKANRGREFLDLLYKPAEQFRIPEGDTIVCRCEEVRARDILSAVEIGASGPNQLKAYLRTGMGPCQGRLCGLTVTELMAKARGTTPEQIGYYRLRAPVKPLMLSELADLPQEPAAVKAVVR</sequence>
<accession>A0A1G9LEB4</accession>
<evidence type="ECO:0000313" key="5">
    <source>
        <dbReference type="Proteomes" id="UP000199555"/>
    </source>
</evidence>
<dbReference type="PRINTS" id="PR00368">
    <property type="entry name" value="FADPNR"/>
</dbReference>
<dbReference type="Pfam" id="PF04324">
    <property type="entry name" value="Fer2_BFD"/>
    <property type="match status" value="1"/>
</dbReference>
<dbReference type="OrthoDB" id="9801699at2"/>
<dbReference type="InterPro" id="IPR017224">
    <property type="entry name" value="Opine_Oxase_asu/HCN_bsu"/>
</dbReference>
<protein>
    <submittedName>
        <fullName evidence="4">NADPH-dependent 2,4-dienoyl-CoA reductase, sulfur reductase</fullName>
    </submittedName>
</protein>
<keyword evidence="1" id="KW-0560">Oxidoreductase</keyword>
<dbReference type="CDD" id="cd19946">
    <property type="entry name" value="GlpA-like_Fer2_BFD-like"/>
    <property type="match status" value="1"/>
</dbReference>
<dbReference type="GO" id="GO:0016491">
    <property type="term" value="F:oxidoreductase activity"/>
    <property type="evidence" value="ECO:0007669"/>
    <property type="project" value="UniProtKB-KW"/>
</dbReference>
<keyword evidence="5" id="KW-1185">Reference proteome</keyword>
<evidence type="ECO:0000256" key="1">
    <source>
        <dbReference type="ARBA" id="ARBA00023002"/>
    </source>
</evidence>
<dbReference type="PRINTS" id="PR00469">
    <property type="entry name" value="PNDRDTASEII"/>
</dbReference>
<dbReference type="InterPro" id="IPR023753">
    <property type="entry name" value="FAD/NAD-binding_dom"/>
</dbReference>
<reference evidence="5" key="1">
    <citation type="submission" date="2016-10" db="EMBL/GenBank/DDBJ databases">
        <authorList>
            <person name="Varghese N."/>
            <person name="Submissions S."/>
        </authorList>
    </citation>
    <scope>NUCLEOTIDE SEQUENCE [LARGE SCALE GENOMIC DNA]</scope>
    <source>
        <strain evidence="5">CGMCC 1.7655</strain>
    </source>
</reference>
<dbReference type="InterPro" id="IPR051691">
    <property type="entry name" value="Metab_Enz_Cyan_OpOx_G3PDH"/>
</dbReference>
<evidence type="ECO:0000259" key="2">
    <source>
        <dbReference type="Pfam" id="PF04324"/>
    </source>
</evidence>
<dbReference type="PANTHER" id="PTHR42949">
    <property type="entry name" value="ANAEROBIC GLYCEROL-3-PHOSPHATE DEHYDROGENASE SUBUNIT B"/>
    <property type="match status" value="1"/>
</dbReference>
<dbReference type="SUPFAM" id="SSF51905">
    <property type="entry name" value="FAD/NAD(P)-binding domain"/>
    <property type="match status" value="1"/>
</dbReference>
<dbReference type="Gene3D" id="3.50.50.60">
    <property type="entry name" value="FAD/NAD(P)-binding domain"/>
    <property type="match status" value="2"/>
</dbReference>
<dbReference type="AlphaFoldDB" id="A0A1G9LEB4"/>
<evidence type="ECO:0000313" key="4">
    <source>
        <dbReference type="EMBL" id="SDL60290.1"/>
    </source>
</evidence>
<feature type="domain" description="FAD/NAD(P)-binding" evidence="3">
    <location>
        <begin position="9"/>
        <end position="314"/>
    </location>
</feature>
<evidence type="ECO:0000259" key="3">
    <source>
        <dbReference type="Pfam" id="PF07992"/>
    </source>
</evidence>
<dbReference type="InterPro" id="IPR036188">
    <property type="entry name" value="FAD/NAD-bd_sf"/>
</dbReference>
<feature type="domain" description="BFD-like [2Fe-2S]-binding" evidence="2">
    <location>
        <begin position="376"/>
        <end position="427"/>
    </location>
</feature>
<dbReference type="RefSeq" id="WP_090756888.1">
    <property type="nucleotide sequence ID" value="NZ_FNGE01000014.1"/>
</dbReference>
<dbReference type="PANTHER" id="PTHR42949:SF3">
    <property type="entry name" value="ANAEROBIC GLYCEROL-3-PHOSPHATE DEHYDROGENASE SUBUNIT B"/>
    <property type="match status" value="1"/>
</dbReference>
<dbReference type="InterPro" id="IPR041854">
    <property type="entry name" value="BFD-like_2Fe2S-bd_dom_sf"/>
</dbReference>
<dbReference type="Gene3D" id="1.10.10.1100">
    <property type="entry name" value="BFD-like [2Fe-2S]-binding domain"/>
    <property type="match status" value="1"/>
</dbReference>
<dbReference type="InterPro" id="IPR007419">
    <property type="entry name" value="BFD-like_2Fe2S-bd_dom"/>
</dbReference>
<gene>
    <name evidence="4" type="ORF">SAMN04487971_11464</name>
</gene>
<name>A0A1G9LEB4_9RHOB</name>
<dbReference type="Pfam" id="PF07992">
    <property type="entry name" value="Pyr_redox_2"/>
    <property type="match status" value="1"/>
</dbReference>
<dbReference type="PIRSF" id="PIRSF037495">
    <property type="entry name" value="Opine_OX_OoxA/HcnB"/>
    <property type="match status" value="1"/>
</dbReference>
<proteinExistence type="predicted"/>
<dbReference type="EMBL" id="FNGE01000014">
    <property type="protein sequence ID" value="SDL60290.1"/>
    <property type="molecule type" value="Genomic_DNA"/>
</dbReference>
<dbReference type="STRING" id="525640.SAMN04487971_11464"/>
<organism evidence="4 5">
    <name type="scientific">Paracoccus chinensis</name>
    <dbReference type="NCBI Taxonomy" id="525640"/>
    <lineage>
        <taxon>Bacteria</taxon>
        <taxon>Pseudomonadati</taxon>
        <taxon>Pseudomonadota</taxon>
        <taxon>Alphaproteobacteria</taxon>
        <taxon>Rhodobacterales</taxon>
        <taxon>Paracoccaceae</taxon>
        <taxon>Paracoccus</taxon>
    </lineage>
</organism>
<dbReference type="Proteomes" id="UP000199555">
    <property type="component" value="Unassembled WGS sequence"/>
</dbReference>